<dbReference type="Pfam" id="PF06857">
    <property type="entry name" value="ACP"/>
    <property type="match status" value="1"/>
</dbReference>
<sequence>MNTFTLTLSAQERASSALLTPTQVGCVASGDLEVMVEPHRHPASEQAVINIQSSGSSSAERWTHIFQLISQQQPLPPMRMDIHDFAATPGVVRLRIEQALEMAQSSMTQPSVNQPNTPQEGPDHAI</sequence>
<dbReference type="NCBIfam" id="TIGR03130">
    <property type="entry name" value="malonate_delta"/>
    <property type="match status" value="1"/>
</dbReference>
<comment type="caution">
    <text evidence="8">The sequence shown here is derived from an EMBL/GenBank/DDBJ whole genome shotgun (WGS) entry which is preliminary data.</text>
</comment>
<dbReference type="InterPro" id="IPR023439">
    <property type="entry name" value="Mal_deCO2ase/Cit_lyase_ACP"/>
</dbReference>
<evidence type="ECO:0000256" key="7">
    <source>
        <dbReference type="SAM" id="MobiDB-lite"/>
    </source>
</evidence>
<dbReference type="EMBL" id="MDTQ01000001">
    <property type="protein sequence ID" value="ODC03542.1"/>
    <property type="molecule type" value="Genomic_DNA"/>
</dbReference>
<accession>A0A1E2V9K6</accession>
<evidence type="ECO:0000256" key="3">
    <source>
        <dbReference type="ARBA" id="ARBA00022553"/>
    </source>
</evidence>
<evidence type="ECO:0000256" key="1">
    <source>
        <dbReference type="ARBA" id="ARBA00004496"/>
    </source>
</evidence>
<evidence type="ECO:0000256" key="4">
    <source>
        <dbReference type="HAMAP-Rule" id="MF_00710"/>
    </source>
</evidence>
<keyword evidence="9" id="KW-1185">Reference proteome</keyword>
<feature type="region of interest" description="Disordered" evidence="7">
    <location>
        <begin position="102"/>
        <end position="126"/>
    </location>
</feature>
<evidence type="ECO:0000313" key="9">
    <source>
        <dbReference type="Proteomes" id="UP000094291"/>
    </source>
</evidence>
<comment type="function">
    <text evidence="4">Subunit of malonate decarboxylase, it is an acyl carrier protein to which acetyl and malonyl thioester residues are bound via a 2'-(5''-phosphoribosyl)-3'-dephospho-CoA prosthetic group and turn over during the catalytic mechanism.</text>
</comment>
<gene>
    <name evidence="4" type="primary">mdcC</name>
    <name evidence="8" type="ORF">BFW38_08260</name>
</gene>
<dbReference type="HAMAP" id="MF_00710">
    <property type="entry name" value="Malonate_deCO2ase_dsu"/>
    <property type="match status" value="1"/>
</dbReference>
<comment type="subcellular location">
    <subcellularLocation>
        <location evidence="1 4">Cytoplasm</location>
    </subcellularLocation>
</comment>
<proteinExistence type="inferred from homology"/>
<comment type="PTM">
    <text evidence="4 6">Covalently binds the prosthetic group of malonate decarboxylase.</text>
</comment>
<dbReference type="GO" id="GO:0000036">
    <property type="term" value="F:acyl carrier activity"/>
    <property type="evidence" value="ECO:0007669"/>
    <property type="project" value="UniProtKB-UniRule"/>
</dbReference>
<name>A0A1E2V9K6_9GAMM</name>
<dbReference type="STRING" id="197479.BFW38_08260"/>
<dbReference type="AlphaFoldDB" id="A0A1E2V9K6"/>
<evidence type="ECO:0000313" key="8">
    <source>
        <dbReference type="EMBL" id="ODC03542.1"/>
    </source>
</evidence>
<organism evidence="8 9">
    <name type="scientific">Terasakiispira papahanaumokuakeensis</name>
    <dbReference type="NCBI Taxonomy" id="197479"/>
    <lineage>
        <taxon>Bacteria</taxon>
        <taxon>Pseudomonadati</taxon>
        <taxon>Pseudomonadota</taxon>
        <taxon>Gammaproteobacteria</taxon>
        <taxon>Oceanospirillales</taxon>
        <taxon>Terasakiispira</taxon>
    </lineage>
</organism>
<dbReference type="RefSeq" id="WP_068997958.1">
    <property type="nucleotide sequence ID" value="NZ_MDTQ01000001.1"/>
</dbReference>
<keyword evidence="3 4" id="KW-0597">Phosphoprotein</keyword>
<comment type="similarity">
    <text evidence="4">Belongs to the MdcC family.</text>
</comment>
<dbReference type="GO" id="GO:0005737">
    <property type="term" value="C:cytoplasm"/>
    <property type="evidence" value="ECO:0007669"/>
    <property type="project" value="UniProtKB-SubCell"/>
</dbReference>
<keyword evidence="2 4" id="KW-0963">Cytoplasm</keyword>
<protein>
    <recommendedName>
        <fullName evidence="4 5">Malonate decarboxylase acyl carrier protein</fullName>
    </recommendedName>
    <alternativeName>
        <fullName evidence="4">Malonate decarboxylase subunit delta</fullName>
    </alternativeName>
</protein>
<evidence type="ECO:0000256" key="6">
    <source>
        <dbReference type="PIRSR" id="PIRSR609662-50"/>
    </source>
</evidence>
<feature type="modified residue" description="O-(phosphoribosyl dephospho-coenzyme A)serine" evidence="4 6">
    <location>
        <position position="29"/>
    </location>
</feature>
<feature type="compositionally biased region" description="Polar residues" evidence="7">
    <location>
        <begin position="103"/>
        <end position="119"/>
    </location>
</feature>
<dbReference type="Proteomes" id="UP000094291">
    <property type="component" value="Unassembled WGS sequence"/>
</dbReference>
<evidence type="ECO:0000256" key="5">
    <source>
        <dbReference type="NCBIfam" id="TIGR03130"/>
    </source>
</evidence>
<dbReference type="InterPro" id="IPR009662">
    <property type="entry name" value="Malonate_deCO2ase_dsu"/>
</dbReference>
<evidence type="ECO:0000256" key="2">
    <source>
        <dbReference type="ARBA" id="ARBA00022490"/>
    </source>
</evidence>
<dbReference type="OrthoDB" id="120290at2"/>
<reference evidence="8 9" key="1">
    <citation type="submission" date="2016-08" db="EMBL/GenBank/DDBJ databases">
        <authorList>
            <person name="Seilhamer J.J."/>
        </authorList>
    </citation>
    <scope>NUCLEOTIDE SEQUENCE [LARGE SCALE GENOMIC DNA]</scope>
    <source>
        <strain evidence="8 9">PH27A</strain>
    </source>
</reference>